<dbReference type="EMBL" id="KI546085">
    <property type="protein sequence ID" value="EST45934.1"/>
    <property type="molecule type" value="Genomic_DNA"/>
</dbReference>
<evidence type="ECO:0000313" key="2">
    <source>
        <dbReference type="EMBL" id="EST45934.1"/>
    </source>
</evidence>
<dbReference type="VEuPathDB" id="GiardiaDB:SS50377_24523"/>
<evidence type="ECO:0000313" key="3">
    <source>
        <dbReference type="EMBL" id="KAH0574565.1"/>
    </source>
</evidence>
<evidence type="ECO:0000256" key="1">
    <source>
        <dbReference type="SAM" id="MobiDB-lite"/>
    </source>
</evidence>
<dbReference type="AlphaFoldDB" id="V6LYN4"/>
<dbReference type="SUPFAM" id="SSF50978">
    <property type="entry name" value="WD40 repeat-like"/>
    <property type="match status" value="1"/>
</dbReference>
<dbReference type="GO" id="GO:0030132">
    <property type="term" value="C:clathrin coat of coated pit"/>
    <property type="evidence" value="ECO:0007669"/>
    <property type="project" value="InterPro"/>
</dbReference>
<dbReference type="GO" id="GO:0030130">
    <property type="term" value="C:clathrin coat of trans-Golgi network vesicle"/>
    <property type="evidence" value="ECO:0007669"/>
    <property type="project" value="InterPro"/>
</dbReference>
<dbReference type="Proteomes" id="UP000018208">
    <property type="component" value="Unassembled WGS sequence"/>
</dbReference>
<name>V6LYN4_9EUKA</name>
<proteinExistence type="predicted"/>
<dbReference type="GO" id="GO:0006886">
    <property type="term" value="P:intracellular protein transport"/>
    <property type="evidence" value="ECO:0007669"/>
    <property type="project" value="InterPro"/>
</dbReference>
<dbReference type="GO" id="GO:0016192">
    <property type="term" value="P:vesicle-mediated transport"/>
    <property type="evidence" value="ECO:0007669"/>
    <property type="project" value="InterPro"/>
</dbReference>
<gene>
    <name evidence="2" type="ORF">SS50377_13913</name>
    <name evidence="3" type="ORF">SS50377_24523</name>
</gene>
<dbReference type="InterPro" id="IPR016025">
    <property type="entry name" value="Clathrin_H-chain_N"/>
</dbReference>
<reference evidence="2 3" key="1">
    <citation type="journal article" date="2014" name="PLoS Genet.">
        <title>The Genome of Spironucleus salmonicida Highlights a Fish Pathogen Adapted to Fluctuating Environments.</title>
        <authorList>
            <person name="Xu F."/>
            <person name="Jerlstrom-Hultqvist J."/>
            <person name="Einarsson E."/>
            <person name="Astvaldsson A."/>
            <person name="Svard S.G."/>
            <person name="Andersson J.O."/>
        </authorList>
    </citation>
    <scope>NUCLEOTIDE SEQUENCE</scope>
    <source>
        <strain evidence="3">ATCC 50377</strain>
    </source>
</reference>
<protein>
    <submittedName>
        <fullName evidence="2">Uncharacterized protein</fullName>
    </submittedName>
</protein>
<accession>V6LYN4</accession>
<keyword evidence="4" id="KW-1185">Reference proteome</keyword>
<reference evidence="3" key="2">
    <citation type="submission" date="2020-12" db="EMBL/GenBank/DDBJ databases">
        <title>New Spironucleus salmonicida genome in near-complete chromosomes.</title>
        <authorList>
            <person name="Xu F."/>
            <person name="Kurt Z."/>
            <person name="Jimenez-Gonzalez A."/>
            <person name="Astvaldsson A."/>
            <person name="Andersson J.O."/>
            <person name="Svard S.G."/>
        </authorList>
    </citation>
    <scope>NUCLEOTIDE SEQUENCE</scope>
    <source>
        <strain evidence="3">ATCC 50377</strain>
    </source>
</reference>
<feature type="region of interest" description="Disordered" evidence="1">
    <location>
        <begin position="405"/>
        <end position="430"/>
    </location>
</feature>
<sequence length="873" mass="100895">MQQTVQITFDKPAISNLNYLETNEAIETNSQPQFAYHTDNTFQMVGLFNQEAFSPTSLVPTASTHFVSRARKYIAIAAQNLLLESFLIIYDYETKQVLTQFQLQHTTKHMKMLKENHILVVQKDYVYCYQITHSRTQEPYKEVFWTMAADDILHIEVFNEKYVCFCQDMYLRLYDNENLIDEGRSFPRNPIQYIGSYVDLLYIGLQNGKMKIYNVNNDGFKLLTTIDDINQVGEKFVQNIFMLNKPYSMPLGQYTHDTELFPYHHQYIEQQLSISCPLPFICLVYKDSSYGVAMLDLIKDERLNLKLVPTLLYQSEPITKNSVTTLSSDYMIYNDLFRTFMTQYKATFLDGGELPFIVDTVMSTCKQIILLVSNQQQLFLLEHPIVLTMSDYLEEYADRGGPLTQRLKRKSSKEEKISPDENQVDATGISKKKVKKQKKSKKIVEQTQEQIELIELFRLRAEVAQLMIDEQTKTNISGDDFTKITQQVQQNLELIPSVEGFTVSCGVPDVEITGGVLQIDNVRYNAFQQVYEYDYQQQLGGLGSILTQTDIQNVIHDEYTQAEYSQFTLPQKQQFHSKKRSLLFKNLPYITTQSMHEMIITYNYQKHHLNIKAEIETSIIPYIRLQSIDTQELQNQNLDQLSSSVFTGVSLDNLQQIFQICSIDPNFKVKNPTYNTPVEILNDSKVNNILISSEVYIDLFKHLSIQDQNQLYKSANITSNTTKLYISYSRDQSSFTFKSFNFKALLVVSQVVMRAMKTQCPVFSIGKFYNDILEEQLDNISKIKQLQQQLQTSSGEISQALNFATNEVIEKCLQKDLLGVFSGYDTIALRALQQIAQKNQNFDQLKGLVSSLQELESLASFFDKELSSKFQPK</sequence>
<dbReference type="Gene3D" id="2.130.10.110">
    <property type="entry name" value="Clathrin heavy-chain terminal domain"/>
    <property type="match status" value="1"/>
</dbReference>
<dbReference type="GO" id="GO:0005198">
    <property type="term" value="F:structural molecule activity"/>
    <property type="evidence" value="ECO:0007669"/>
    <property type="project" value="InterPro"/>
</dbReference>
<dbReference type="EMBL" id="AUWU02000004">
    <property type="protein sequence ID" value="KAH0574565.1"/>
    <property type="molecule type" value="Genomic_DNA"/>
</dbReference>
<dbReference type="InterPro" id="IPR036322">
    <property type="entry name" value="WD40_repeat_dom_sf"/>
</dbReference>
<organism evidence="2">
    <name type="scientific">Spironucleus salmonicida</name>
    <dbReference type="NCBI Taxonomy" id="348837"/>
    <lineage>
        <taxon>Eukaryota</taxon>
        <taxon>Metamonada</taxon>
        <taxon>Diplomonadida</taxon>
        <taxon>Hexamitidae</taxon>
        <taxon>Hexamitinae</taxon>
        <taxon>Spironucleus</taxon>
    </lineage>
</organism>
<evidence type="ECO:0000313" key="4">
    <source>
        <dbReference type="Proteomes" id="UP000018208"/>
    </source>
</evidence>